<keyword evidence="3" id="KW-1185">Reference proteome</keyword>
<dbReference type="InterPro" id="IPR017259">
    <property type="entry name" value="UCP037672"/>
</dbReference>
<feature type="transmembrane region" description="Helical" evidence="1">
    <location>
        <begin position="44"/>
        <end position="65"/>
    </location>
</feature>
<keyword evidence="1" id="KW-1133">Transmembrane helix</keyword>
<name>A0ABT5VCM6_9BACI</name>
<evidence type="ECO:0000313" key="2">
    <source>
        <dbReference type="EMBL" id="MDE5413199.1"/>
    </source>
</evidence>
<evidence type="ECO:0000313" key="3">
    <source>
        <dbReference type="Proteomes" id="UP001148125"/>
    </source>
</evidence>
<proteinExistence type="predicted"/>
<dbReference type="EMBL" id="JAOTPO010000004">
    <property type="protein sequence ID" value="MDE5413199.1"/>
    <property type="molecule type" value="Genomic_DNA"/>
</dbReference>
<gene>
    <name evidence="2" type="ORF">N7Z68_07355</name>
</gene>
<dbReference type="RefSeq" id="WP_275117825.1">
    <property type="nucleotide sequence ID" value="NZ_JAOTPO010000004.1"/>
</dbReference>
<comment type="caution">
    <text evidence="2">The sequence shown here is derived from an EMBL/GenBank/DDBJ whole genome shotgun (WGS) entry which is preliminary data.</text>
</comment>
<reference evidence="2" key="1">
    <citation type="submission" date="2024-05" db="EMBL/GenBank/DDBJ databases">
        <title>Alkalihalobacillus sp. strain MEB203 novel alkaliphilic bacterium from Lonar Lake, India.</title>
        <authorList>
            <person name="Joshi A."/>
            <person name="Thite S."/>
            <person name="Mengade P."/>
        </authorList>
    </citation>
    <scope>NUCLEOTIDE SEQUENCE</scope>
    <source>
        <strain evidence="2">MEB 203</strain>
    </source>
</reference>
<sequence>MTHFVTGLFFILLGYLIKYKQWSWLIAGYNTSSKEEKATYDKQALCNGVGNFIFLLSGLLFITGLGEFLNMTWITKYSWIIAIIAIILFLIYANTGNRFKK</sequence>
<evidence type="ECO:0000256" key="1">
    <source>
        <dbReference type="SAM" id="Phobius"/>
    </source>
</evidence>
<dbReference type="Proteomes" id="UP001148125">
    <property type="component" value="Unassembled WGS sequence"/>
</dbReference>
<protein>
    <submittedName>
        <fullName evidence="2">DUF3784 domain-containing protein</fullName>
    </submittedName>
</protein>
<accession>A0ABT5VCM6</accession>
<organism evidence="2 3">
    <name type="scientific">Alkalihalobacterium chitinilyticum</name>
    <dbReference type="NCBI Taxonomy" id="2980103"/>
    <lineage>
        <taxon>Bacteria</taxon>
        <taxon>Bacillati</taxon>
        <taxon>Bacillota</taxon>
        <taxon>Bacilli</taxon>
        <taxon>Bacillales</taxon>
        <taxon>Bacillaceae</taxon>
        <taxon>Alkalihalobacterium</taxon>
    </lineage>
</organism>
<feature type="transmembrane region" description="Helical" evidence="1">
    <location>
        <begin position="77"/>
        <end position="95"/>
    </location>
</feature>
<dbReference type="Pfam" id="PF12650">
    <property type="entry name" value="DUF3784"/>
    <property type="match status" value="1"/>
</dbReference>
<keyword evidence="1" id="KW-0472">Membrane</keyword>
<keyword evidence="1" id="KW-0812">Transmembrane</keyword>